<dbReference type="InterPro" id="IPR036721">
    <property type="entry name" value="RCK_C_sf"/>
</dbReference>
<feature type="transmembrane region" description="Helical" evidence="7">
    <location>
        <begin position="556"/>
        <end position="576"/>
    </location>
</feature>
<feature type="domain" description="RCK C-terminal" evidence="8">
    <location>
        <begin position="285"/>
        <end position="371"/>
    </location>
</feature>
<dbReference type="SUPFAM" id="SSF116726">
    <property type="entry name" value="TrkA C-terminal domain-like"/>
    <property type="match status" value="2"/>
</dbReference>
<feature type="transmembrane region" description="Helical" evidence="7">
    <location>
        <begin position="388"/>
        <end position="405"/>
    </location>
</feature>
<feature type="transmembrane region" description="Helical" evidence="7">
    <location>
        <begin position="7"/>
        <end position="25"/>
    </location>
</feature>
<reference evidence="9" key="1">
    <citation type="submission" date="2021-11" db="EMBL/GenBank/DDBJ databases">
        <authorList>
            <person name="Rodrigo-Torres L."/>
            <person name="Arahal R. D."/>
            <person name="Lucena T."/>
        </authorList>
    </citation>
    <scope>NUCLEOTIDE SEQUENCE</scope>
    <source>
        <strain evidence="9">CECT 7928</strain>
    </source>
</reference>
<evidence type="ECO:0000256" key="5">
    <source>
        <dbReference type="ARBA" id="ARBA00022989"/>
    </source>
</evidence>
<keyword evidence="2" id="KW-0813">Transport</keyword>
<feature type="transmembrane region" description="Helical" evidence="7">
    <location>
        <begin position="133"/>
        <end position="157"/>
    </location>
</feature>
<feature type="transmembrane region" description="Helical" evidence="7">
    <location>
        <begin position="177"/>
        <end position="197"/>
    </location>
</feature>
<evidence type="ECO:0000256" key="4">
    <source>
        <dbReference type="ARBA" id="ARBA00022737"/>
    </source>
</evidence>
<feature type="transmembrane region" description="Helical" evidence="7">
    <location>
        <begin position="31"/>
        <end position="48"/>
    </location>
</feature>
<name>A0ABM9A5L9_9VIBR</name>
<feature type="transmembrane region" description="Helical" evidence="7">
    <location>
        <begin position="411"/>
        <end position="430"/>
    </location>
</feature>
<dbReference type="InterPro" id="IPR051679">
    <property type="entry name" value="DASS-Related_Transporters"/>
</dbReference>
<keyword evidence="5 7" id="KW-1133">Transmembrane helix</keyword>
<gene>
    <name evidence="9" type="ORF">VMF7928_02551</name>
</gene>
<dbReference type="InterPro" id="IPR004680">
    <property type="entry name" value="Cit_transptr-like_dom"/>
</dbReference>
<dbReference type="PANTHER" id="PTHR43652">
    <property type="entry name" value="BASIC AMINO ACID ANTIPORTER YFCC-RELATED"/>
    <property type="match status" value="1"/>
</dbReference>
<feature type="transmembrane region" description="Helical" evidence="7">
    <location>
        <begin position="469"/>
        <end position="488"/>
    </location>
</feature>
<dbReference type="Gene3D" id="3.30.70.1450">
    <property type="entry name" value="Regulator of K+ conductance, C-terminal domain"/>
    <property type="match status" value="2"/>
</dbReference>
<evidence type="ECO:0000313" key="9">
    <source>
        <dbReference type="EMBL" id="CAH0539973.1"/>
    </source>
</evidence>
<sequence>MMIDIEPSILVATIFAATIFSLIKYQNYPERVFGIAAFGLYVLGLVSTQQVIASFSNKGLLTLIALMVCSVSLERTKLLRAIAVFVIKESYRKTWLRLFGLTVISSAFLNNTAVVSTMLSPIRNNTYHASGKLLIPLSYAAIFGGTLTLVGTSTNLIVNSMVIDSGSPLLGFFDFTPIGACVILVCGSLLFMLSPLLPATEKEAAKSSEYFIDAKVSDDSPLVGKSAEQSGLLNLESLFLVEILRRGRLISPVSPQEEIEPRDRLIFSGDIKKVTLLSQFEGLDLFANKNGLPMDNLVEVVVKPESGLVGTRLKYAGFRVQYNAAVVAVRRDGDKISGKLREVVLRAGDFLVLAVGEDFKERHNIRKNFFVLSDLETEKTLNPIQEKIAIGGFFTAIVLAAVGFVPLLKAMLILIGVLLTTGCLCSNEVMQRLPKQIWLIISSALLLSHAMMSSGALDFLGELVHSNHHIFTPFIGLILVYTMTWVMTELVTNNAAAALTFPIAYSLSLVLAANPKAYILAVAFGASTSFINPYGYQTNLMVFSAGKYHLGDFVKIGAPISIAYGITVISAITLIIGL</sequence>
<evidence type="ECO:0000256" key="1">
    <source>
        <dbReference type="ARBA" id="ARBA00004141"/>
    </source>
</evidence>
<dbReference type="Pfam" id="PF02080">
    <property type="entry name" value="TrkA_C"/>
    <property type="match status" value="2"/>
</dbReference>
<feature type="transmembrane region" description="Helical" evidence="7">
    <location>
        <begin position="99"/>
        <end position="121"/>
    </location>
</feature>
<keyword evidence="3 7" id="KW-0812">Transmembrane</keyword>
<comment type="caution">
    <text evidence="9">The sequence shown here is derived from an EMBL/GenBank/DDBJ whole genome shotgun (WGS) entry which is preliminary data.</text>
</comment>
<feature type="transmembrane region" description="Helical" evidence="7">
    <location>
        <begin position="437"/>
        <end position="457"/>
    </location>
</feature>
<dbReference type="Proteomes" id="UP000838748">
    <property type="component" value="Unassembled WGS sequence"/>
</dbReference>
<evidence type="ECO:0000256" key="3">
    <source>
        <dbReference type="ARBA" id="ARBA00022692"/>
    </source>
</evidence>
<evidence type="ECO:0000256" key="6">
    <source>
        <dbReference type="ARBA" id="ARBA00023136"/>
    </source>
</evidence>
<keyword evidence="6 7" id="KW-0472">Membrane</keyword>
<dbReference type="PROSITE" id="PS51202">
    <property type="entry name" value="RCK_C"/>
    <property type="match status" value="2"/>
</dbReference>
<comment type="subcellular location">
    <subcellularLocation>
        <location evidence="1">Membrane</location>
        <topology evidence="1">Multi-pass membrane protein</topology>
    </subcellularLocation>
</comment>
<evidence type="ECO:0000256" key="7">
    <source>
        <dbReference type="SAM" id="Phobius"/>
    </source>
</evidence>
<feature type="domain" description="RCK C-terminal" evidence="8">
    <location>
        <begin position="198"/>
        <end position="283"/>
    </location>
</feature>
<accession>A0ABM9A5L9</accession>
<dbReference type="PANTHER" id="PTHR43652:SF2">
    <property type="entry name" value="BASIC AMINO ACID ANTIPORTER YFCC-RELATED"/>
    <property type="match status" value="1"/>
</dbReference>
<evidence type="ECO:0000313" key="10">
    <source>
        <dbReference type="Proteomes" id="UP000838748"/>
    </source>
</evidence>
<dbReference type="Pfam" id="PF03600">
    <property type="entry name" value="CitMHS"/>
    <property type="match status" value="1"/>
</dbReference>
<dbReference type="EMBL" id="CAKLDM010000002">
    <property type="protein sequence ID" value="CAH0539973.1"/>
    <property type="molecule type" value="Genomic_DNA"/>
</dbReference>
<keyword evidence="4" id="KW-0677">Repeat</keyword>
<keyword evidence="10" id="KW-1185">Reference proteome</keyword>
<evidence type="ECO:0000256" key="2">
    <source>
        <dbReference type="ARBA" id="ARBA00022448"/>
    </source>
</evidence>
<organism evidence="9 10">
    <name type="scientific">Vibrio marisflavi CECT 7928</name>
    <dbReference type="NCBI Taxonomy" id="634439"/>
    <lineage>
        <taxon>Bacteria</taxon>
        <taxon>Pseudomonadati</taxon>
        <taxon>Pseudomonadota</taxon>
        <taxon>Gammaproteobacteria</taxon>
        <taxon>Vibrionales</taxon>
        <taxon>Vibrionaceae</taxon>
        <taxon>Vibrio</taxon>
    </lineage>
</organism>
<proteinExistence type="predicted"/>
<dbReference type="InterPro" id="IPR006037">
    <property type="entry name" value="RCK_C"/>
</dbReference>
<evidence type="ECO:0000259" key="8">
    <source>
        <dbReference type="PROSITE" id="PS51202"/>
    </source>
</evidence>
<protein>
    <recommendedName>
        <fullName evidence="8">RCK C-terminal domain-containing protein</fullName>
    </recommendedName>
</protein>